<evidence type="ECO:0000256" key="6">
    <source>
        <dbReference type="ARBA" id="ARBA00023136"/>
    </source>
</evidence>
<dbReference type="PANTHER" id="PTHR13285">
    <property type="entry name" value="ACYLTRANSFERASE"/>
    <property type="match status" value="1"/>
</dbReference>
<dbReference type="EMBL" id="REFV01000013">
    <property type="protein sequence ID" value="RMB56982.1"/>
    <property type="molecule type" value="Genomic_DNA"/>
</dbReference>
<feature type="transmembrane region" description="Helical" evidence="8">
    <location>
        <begin position="280"/>
        <end position="297"/>
    </location>
</feature>
<dbReference type="InterPro" id="IPR051085">
    <property type="entry name" value="MB_O-acyltransferase"/>
</dbReference>
<keyword evidence="6 7" id="KW-0472">Membrane</keyword>
<evidence type="ECO:0000256" key="8">
    <source>
        <dbReference type="SAM" id="Phobius"/>
    </source>
</evidence>
<comment type="subcellular location">
    <subcellularLocation>
        <location evidence="1">Cell membrane</location>
        <topology evidence="1">Multi-pass membrane protein</topology>
    </subcellularLocation>
</comment>
<dbReference type="AlphaFoldDB" id="A0A3M0G462"/>
<reference evidence="9 10" key="1">
    <citation type="submission" date="2018-10" db="EMBL/GenBank/DDBJ databases">
        <title>Dokdonia luteus sp. nov., isolated from sea water.</title>
        <authorList>
            <person name="Zhou L.Y."/>
            <person name="Du Z.J."/>
        </authorList>
    </citation>
    <scope>NUCLEOTIDE SEQUENCE [LARGE SCALE GENOMIC DNA]</scope>
    <source>
        <strain evidence="9 10">SH27</strain>
    </source>
</reference>
<organism evidence="9 10">
    <name type="scientific">Dokdonia sinensis</name>
    <dbReference type="NCBI Taxonomy" id="2479847"/>
    <lineage>
        <taxon>Bacteria</taxon>
        <taxon>Pseudomonadati</taxon>
        <taxon>Bacteroidota</taxon>
        <taxon>Flavobacteriia</taxon>
        <taxon>Flavobacteriales</taxon>
        <taxon>Flavobacteriaceae</taxon>
        <taxon>Dokdonia</taxon>
    </lineage>
</organism>
<feature type="transmembrane region" description="Helical" evidence="8">
    <location>
        <begin position="379"/>
        <end position="397"/>
    </location>
</feature>
<dbReference type="Pfam" id="PF03062">
    <property type="entry name" value="MBOAT"/>
    <property type="match status" value="1"/>
</dbReference>
<accession>A0A3M0G462</accession>
<evidence type="ECO:0000256" key="2">
    <source>
        <dbReference type="ARBA" id="ARBA00010323"/>
    </source>
</evidence>
<proteinExistence type="inferred from homology"/>
<dbReference type="GO" id="GO:0005886">
    <property type="term" value="C:plasma membrane"/>
    <property type="evidence" value="ECO:0007669"/>
    <property type="project" value="UniProtKB-SubCell"/>
</dbReference>
<dbReference type="GO" id="GO:0042121">
    <property type="term" value="P:alginic acid biosynthetic process"/>
    <property type="evidence" value="ECO:0007669"/>
    <property type="project" value="InterPro"/>
</dbReference>
<dbReference type="PANTHER" id="PTHR13285:SF18">
    <property type="entry name" value="PROTEIN-CYSTEINE N-PALMITOYLTRANSFERASE RASP"/>
    <property type="match status" value="1"/>
</dbReference>
<comment type="caution">
    <text evidence="9">The sequence shown here is derived from an EMBL/GenBank/DDBJ whole genome shotgun (WGS) entry which is preliminary data.</text>
</comment>
<keyword evidence="3 7" id="KW-1003">Cell membrane</keyword>
<sequence>MLILGASYFFYGVWDWRFLILIFLSSIVDYGAGRLITLSRKRKKDKQATYILYTSLIWNLGVLFIFKYYNFFLDNLKMLFDIPENTFTTLNILVPVGLSFYTFQTISYTVDVYKGKISASDNLLQFLCFVSFFPQLVAGPIERASRLLPQFANRRKFNYQYATEGLRLILWGLFKKMVVADNLAVAVFAIYAHPENFSSPEIIYGALLFFFQMYCDFSGYTDIARGTAKMFGFELSINFKLPYLVKNVSSFWDRWHITLSKWFRDYVYVPFLQNKKRTQINRFNALMLTMTLMGFWHGANWTFLLFGISQALILWFESIPIKVNGTKKNVRSFLFKNPIIGRTHFILMLIIGMIFFRSADIASAWEMIMRMFTSWDIDGFDLVIGWKIGVLGILLLAEYLTRTKDHPLQQLESHYKKPVRWLVYYGLVFLIIRYGGPQEEFIYFQF</sequence>
<protein>
    <submittedName>
        <fullName evidence="9">MBOAT family protein</fullName>
    </submittedName>
</protein>
<keyword evidence="5 8" id="KW-1133">Transmembrane helix</keyword>
<dbReference type="GO" id="GO:0016746">
    <property type="term" value="F:acyltransferase activity"/>
    <property type="evidence" value="ECO:0007669"/>
    <property type="project" value="UniProtKB-KW"/>
</dbReference>
<feature type="transmembrane region" description="Helical" evidence="8">
    <location>
        <begin position="339"/>
        <end position="359"/>
    </location>
</feature>
<feature type="transmembrane region" description="Helical" evidence="8">
    <location>
        <begin position="16"/>
        <end position="38"/>
    </location>
</feature>
<keyword evidence="4 8" id="KW-0812">Transmembrane</keyword>
<comment type="similarity">
    <text evidence="2 7">Belongs to the membrane-bound acyltransferase family.</text>
</comment>
<evidence type="ECO:0000256" key="3">
    <source>
        <dbReference type="ARBA" id="ARBA00022475"/>
    </source>
</evidence>
<evidence type="ECO:0000256" key="4">
    <source>
        <dbReference type="ARBA" id="ARBA00022692"/>
    </source>
</evidence>
<dbReference type="PIRSF" id="PIRSF500217">
    <property type="entry name" value="AlgI"/>
    <property type="match status" value="1"/>
</dbReference>
<keyword evidence="7" id="KW-0808">Transferase</keyword>
<gene>
    <name evidence="9" type="ORF">EAX61_13035</name>
</gene>
<name>A0A3M0G462_9FLAO</name>
<dbReference type="InterPro" id="IPR028362">
    <property type="entry name" value="AlgI"/>
</dbReference>
<feature type="transmembrane region" description="Helical" evidence="8">
    <location>
        <begin position="418"/>
        <end position="436"/>
    </location>
</feature>
<evidence type="ECO:0000256" key="7">
    <source>
        <dbReference type="PIRNR" id="PIRNR016636"/>
    </source>
</evidence>
<keyword evidence="7" id="KW-0012">Acyltransferase</keyword>
<evidence type="ECO:0000313" key="9">
    <source>
        <dbReference type="EMBL" id="RMB56982.1"/>
    </source>
</evidence>
<dbReference type="PIRSF" id="PIRSF016636">
    <property type="entry name" value="AlgI_DltB"/>
    <property type="match status" value="1"/>
</dbReference>
<dbReference type="OrthoDB" id="9805788at2"/>
<feature type="transmembrane region" description="Helical" evidence="8">
    <location>
        <begin position="89"/>
        <end position="110"/>
    </location>
</feature>
<dbReference type="RefSeq" id="WP_121918140.1">
    <property type="nucleotide sequence ID" value="NZ_REFV01000013.1"/>
</dbReference>
<feature type="transmembrane region" description="Helical" evidence="8">
    <location>
        <begin position="202"/>
        <end position="220"/>
    </location>
</feature>
<dbReference type="InterPro" id="IPR004299">
    <property type="entry name" value="MBOAT_fam"/>
</dbReference>
<keyword evidence="10" id="KW-1185">Reference proteome</keyword>
<dbReference type="InterPro" id="IPR024194">
    <property type="entry name" value="Ac/AlaTfrase_AlgI/DltB"/>
</dbReference>
<evidence type="ECO:0000256" key="1">
    <source>
        <dbReference type="ARBA" id="ARBA00004651"/>
    </source>
</evidence>
<evidence type="ECO:0000313" key="10">
    <source>
        <dbReference type="Proteomes" id="UP000281985"/>
    </source>
</evidence>
<evidence type="ECO:0000256" key="5">
    <source>
        <dbReference type="ARBA" id="ARBA00022989"/>
    </source>
</evidence>
<feature type="transmembrane region" description="Helical" evidence="8">
    <location>
        <begin position="50"/>
        <end position="69"/>
    </location>
</feature>
<dbReference type="Proteomes" id="UP000281985">
    <property type="component" value="Unassembled WGS sequence"/>
</dbReference>